<dbReference type="Pfam" id="PF13561">
    <property type="entry name" value="adh_short_C2"/>
    <property type="match status" value="1"/>
</dbReference>
<dbReference type="InterPro" id="IPR002347">
    <property type="entry name" value="SDR_fam"/>
</dbReference>
<dbReference type="PANTHER" id="PTHR48107:SF7">
    <property type="entry name" value="RE15974P"/>
    <property type="match status" value="1"/>
</dbReference>
<comment type="caution">
    <text evidence="3">The sequence shown here is derived from an EMBL/GenBank/DDBJ whole genome shotgun (WGS) entry which is preliminary data.</text>
</comment>
<dbReference type="Gene3D" id="3.40.50.720">
    <property type="entry name" value="NAD(P)-binding Rossmann-like Domain"/>
    <property type="match status" value="1"/>
</dbReference>
<accession>A0A939EJJ3</accession>
<organism evidence="3 4">
    <name type="scientific">Roseibium aggregatum</name>
    <dbReference type="NCBI Taxonomy" id="187304"/>
    <lineage>
        <taxon>Bacteria</taxon>
        <taxon>Pseudomonadati</taxon>
        <taxon>Pseudomonadota</taxon>
        <taxon>Alphaproteobacteria</taxon>
        <taxon>Hyphomicrobiales</taxon>
        <taxon>Stappiaceae</taxon>
        <taxon>Roseibium</taxon>
    </lineage>
</organism>
<dbReference type="PRINTS" id="PR00080">
    <property type="entry name" value="SDRFAMILY"/>
</dbReference>
<comment type="similarity">
    <text evidence="1">Belongs to the short-chain dehydrogenases/reductases (SDR) family.</text>
</comment>
<reference evidence="3" key="1">
    <citation type="submission" date="2020-12" db="EMBL/GenBank/DDBJ databases">
        <title>Oil enriched cultivation method for isolating marine PHA-producing bacteria.</title>
        <authorList>
            <person name="Zheng W."/>
            <person name="Yu S."/>
            <person name="Huang Y."/>
        </authorList>
    </citation>
    <scope>NUCLEOTIDE SEQUENCE</scope>
    <source>
        <strain evidence="3">SY-2-12</strain>
    </source>
</reference>
<dbReference type="EMBL" id="JAEKJZ010000005">
    <property type="protein sequence ID" value="MBN9672850.1"/>
    <property type="molecule type" value="Genomic_DNA"/>
</dbReference>
<dbReference type="InterPro" id="IPR020904">
    <property type="entry name" value="Sc_DH/Rdtase_CS"/>
</dbReference>
<dbReference type="FunFam" id="3.40.50.720:FF:000173">
    <property type="entry name" value="3-oxoacyl-[acyl-carrier protein] reductase"/>
    <property type="match status" value="1"/>
</dbReference>
<dbReference type="PANTHER" id="PTHR48107">
    <property type="entry name" value="NADPH-DEPENDENT ALDEHYDE REDUCTASE-LIKE PROTEIN, CHLOROPLASTIC-RELATED"/>
    <property type="match status" value="1"/>
</dbReference>
<dbReference type="InterPro" id="IPR036291">
    <property type="entry name" value="NAD(P)-bd_dom_sf"/>
</dbReference>
<gene>
    <name evidence="3" type="ORF">JF539_21020</name>
</gene>
<dbReference type="RefSeq" id="WP_207142698.1">
    <property type="nucleotide sequence ID" value="NZ_JAEKJZ010000005.1"/>
</dbReference>
<dbReference type="Proteomes" id="UP000664096">
    <property type="component" value="Unassembled WGS sequence"/>
</dbReference>
<sequence length="252" mass="25875">MSDSVVIVTGGSRGIGASVCRKLGALGHTVIVNYAGNEAAATDVVTTIESAGGAATAVQADVGSEQDVIRLFETADTLGTLKGLVNNAGVVDRAMRVEDMLLDRLTRMVNINLIGTFLCAREAVRRMSTKNGGQGGTIVNLGSAASKLGSPGMYVDYAATKGAIDTMTVGLAGEVALEGIRVNAVRPGIIDTEIHASGGAPDRVEKLQSQLPMKRAGTADEVAEAIVWLMSDQSSYTTGAILDVSGGRAILP</sequence>
<protein>
    <submittedName>
        <fullName evidence="3">SDR family oxidoreductase</fullName>
    </submittedName>
</protein>
<dbReference type="GO" id="GO:0016614">
    <property type="term" value="F:oxidoreductase activity, acting on CH-OH group of donors"/>
    <property type="evidence" value="ECO:0007669"/>
    <property type="project" value="UniProtKB-ARBA"/>
</dbReference>
<evidence type="ECO:0000256" key="2">
    <source>
        <dbReference type="ARBA" id="ARBA00023002"/>
    </source>
</evidence>
<dbReference type="PROSITE" id="PS00061">
    <property type="entry name" value="ADH_SHORT"/>
    <property type="match status" value="1"/>
</dbReference>
<dbReference type="PRINTS" id="PR00081">
    <property type="entry name" value="GDHRDH"/>
</dbReference>
<name>A0A939EJJ3_9HYPH</name>
<evidence type="ECO:0000256" key="1">
    <source>
        <dbReference type="ARBA" id="ARBA00006484"/>
    </source>
</evidence>
<evidence type="ECO:0000313" key="3">
    <source>
        <dbReference type="EMBL" id="MBN9672850.1"/>
    </source>
</evidence>
<dbReference type="SUPFAM" id="SSF51735">
    <property type="entry name" value="NAD(P)-binding Rossmann-fold domains"/>
    <property type="match status" value="1"/>
</dbReference>
<keyword evidence="2" id="KW-0560">Oxidoreductase</keyword>
<evidence type="ECO:0000313" key="4">
    <source>
        <dbReference type="Proteomes" id="UP000664096"/>
    </source>
</evidence>
<proteinExistence type="inferred from homology"/>
<dbReference type="AlphaFoldDB" id="A0A939EJJ3"/>